<evidence type="ECO:0000259" key="2">
    <source>
        <dbReference type="SMART" id="SM00363"/>
    </source>
</evidence>
<dbReference type="InterPro" id="IPR002942">
    <property type="entry name" value="S4_RNA-bd"/>
</dbReference>
<evidence type="ECO:0000313" key="3">
    <source>
        <dbReference type="EMBL" id="SDB45744.1"/>
    </source>
</evidence>
<keyword evidence="1" id="KW-0694">RNA-binding</keyword>
<dbReference type="InterPro" id="IPR012677">
    <property type="entry name" value="Nucleotide-bd_a/b_plait_sf"/>
</dbReference>
<dbReference type="Pfam" id="PF17774">
    <property type="entry name" value="YlmH_RBD"/>
    <property type="match status" value="1"/>
</dbReference>
<dbReference type="GO" id="GO:0003723">
    <property type="term" value="F:RNA binding"/>
    <property type="evidence" value="ECO:0007669"/>
    <property type="project" value="UniProtKB-KW"/>
</dbReference>
<evidence type="ECO:0000256" key="1">
    <source>
        <dbReference type="PROSITE-ProRule" id="PRU00182"/>
    </source>
</evidence>
<dbReference type="STRING" id="439219.SAMN02910293_02276"/>
<organism evidence="3 4">
    <name type="scientific">Streptococcus henryi</name>
    <dbReference type="NCBI Taxonomy" id="439219"/>
    <lineage>
        <taxon>Bacteria</taxon>
        <taxon>Bacillati</taxon>
        <taxon>Bacillota</taxon>
        <taxon>Bacilli</taxon>
        <taxon>Lactobacillales</taxon>
        <taxon>Streptococcaceae</taxon>
        <taxon>Streptococcus</taxon>
    </lineage>
</organism>
<gene>
    <name evidence="3" type="ORF">SAMN02910293_02276</name>
</gene>
<dbReference type="PROSITE" id="PS50889">
    <property type="entry name" value="S4"/>
    <property type="match status" value="1"/>
</dbReference>
<accession>A0A1G6DKN8</accession>
<dbReference type="InterPro" id="IPR040591">
    <property type="entry name" value="RqcP2_RBD"/>
</dbReference>
<dbReference type="InterPro" id="IPR048443">
    <property type="entry name" value="RqcP2_N"/>
</dbReference>
<dbReference type="Gene3D" id="3.30.1370.160">
    <property type="match status" value="1"/>
</dbReference>
<evidence type="ECO:0000313" key="4">
    <source>
        <dbReference type="Proteomes" id="UP000182508"/>
    </source>
</evidence>
<dbReference type="Pfam" id="PF01479">
    <property type="entry name" value="S4"/>
    <property type="match status" value="1"/>
</dbReference>
<dbReference type="Gene3D" id="3.10.290.10">
    <property type="entry name" value="RNA-binding S4 domain"/>
    <property type="match status" value="1"/>
</dbReference>
<protein>
    <submittedName>
        <fullName evidence="3">RNA-binding protein YlmH, contains S4-like domain</fullName>
    </submittedName>
</protein>
<dbReference type="PANTHER" id="PTHR13633:SF3">
    <property type="entry name" value="MITOCHONDRIAL TRANSCRIPTION RESCUE FACTOR 1"/>
    <property type="match status" value="1"/>
</dbReference>
<dbReference type="SUPFAM" id="SSF55174">
    <property type="entry name" value="Alpha-L RNA-binding motif"/>
    <property type="match status" value="1"/>
</dbReference>
<dbReference type="SMART" id="SM00363">
    <property type="entry name" value="S4"/>
    <property type="match status" value="1"/>
</dbReference>
<dbReference type="eggNOG" id="COG2302">
    <property type="taxonomic scope" value="Bacteria"/>
</dbReference>
<proteinExistence type="predicted"/>
<keyword evidence="4" id="KW-1185">Reference proteome</keyword>
<dbReference type="Proteomes" id="UP000182508">
    <property type="component" value="Unassembled WGS sequence"/>
</dbReference>
<reference evidence="3 4" key="1">
    <citation type="submission" date="2016-10" db="EMBL/GenBank/DDBJ databases">
        <authorList>
            <person name="de Groot N.N."/>
        </authorList>
    </citation>
    <scope>NUCLEOTIDE SEQUENCE [LARGE SCALE GENOMIC DNA]</scope>
    <source>
        <strain evidence="3 4">A-4</strain>
    </source>
</reference>
<name>A0A1G6DKN8_9STRE</name>
<dbReference type="InterPro" id="IPR036986">
    <property type="entry name" value="S4_RNA-bd_sf"/>
</dbReference>
<dbReference type="Pfam" id="PF21278">
    <property type="entry name" value="YlmH_1st"/>
    <property type="match status" value="1"/>
</dbReference>
<dbReference type="PANTHER" id="PTHR13633">
    <property type="entry name" value="MITOCHONDRIAL TRANSCRIPTION RESCUE FACTOR 1"/>
    <property type="match status" value="1"/>
</dbReference>
<dbReference type="EMBL" id="FMXP01000042">
    <property type="protein sequence ID" value="SDB45744.1"/>
    <property type="molecule type" value="Genomic_DNA"/>
</dbReference>
<feature type="domain" description="RNA-binding S4" evidence="2">
    <location>
        <begin position="184"/>
        <end position="241"/>
    </location>
</feature>
<dbReference type="CDD" id="cd00165">
    <property type="entry name" value="S4"/>
    <property type="match status" value="1"/>
</dbReference>
<sequence length="262" mass="30200">MVQNSLYQHYRKEEYDFVDKVRDLINKVESTYTMDVTEFFNPRQVEIVKSLCHYYGVQVFASSDYYDMEYAKVIIAPEYYVFDFLDFNIALVEISYNAKFNQLTHSQIMGTLINQLGIKRTVFGDILVQSDRAQLLVDRSMLSYFTSHIAKIGRASVTLKEIDFSKLLVPESQSQSIEILVSSMRLDKVLAAVLKISRSQSTKLIEADKVKVNYRQSNKISEMLQIGDKLSIRGFGRFSIVSDNGLSKNGKYKLTIDKMIHK</sequence>
<dbReference type="AlphaFoldDB" id="A0A1G6DKN8"/>
<dbReference type="Gene3D" id="3.30.70.330">
    <property type="match status" value="1"/>
</dbReference>